<evidence type="ECO:0000313" key="6">
    <source>
        <dbReference type="Proteomes" id="UP000565521"/>
    </source>
</evidence>
<dbReference type="EC" id="2.6.1.59" evidence="5"/>
<keyword evidence="3 4" id="KW-0663">Pyridoxal phosphate</keyword>
<evidence type="ECO:0000256" key="1">
    <source>
        <dbReference type="ARBA" id="ARBA00037999"/>
    </source>
</evidence>
<proteinExistence type="inferred from homology"/>
<protein>
    <submittedName>
        <fullName evidence="5">dTDP-4-amino-4,6-dideoxygalactose transaminase</fullName>
        <ecNumber evidence="5">2.6.1.59</ecNumber>
    </submittedName>
</protein>
<dbReference type="Pfam" id="PF01041">
    <property type="entry name" value="DegT_DnrJ_EryC1"/>
    <property type="match status" value="1"/>
</dbReference>
<dbReference type="EMBL" id="JABKAU010000023">
    <property type="protein sequence ID" value="NVO32117.1"/>
    <property type="molecule type" value="Genomic_DNA"/>
</dbReference>
<dbReference type="CDD" id="cd00616">
    <property type="entry name" value="AHBA_syn"/>
    <property type="match status" value="1"/>
</dbReference>
<dbReference type="Proteomes" id="UP000565521">
    <property type="component" value="Unassembled WGS sequence"/>
</dbReference>
<dbReference type="PIRSF" id="PIRSF000390">
    <property type="entry name" value="PLP_StrS"/>
    <property type="match status" value="1"/>
</dbReference>
<dbReference type="GO" id="GO:0000271">
    <property type="term" value="P:polysaccharide biosynthetic process"/>
    <property type="evidence" value="ECO:0007669"/>
    <property type="project" value="TreeGrafter"/>
</dbReference>
<comment type="similarity">
    <text evidence="1 4">Belongs to the DegT/DnrJ/EryC1 family.</text>
</comment>
<dbReference type="GO" id="GO:0030170">
    <property type="term" value="F:pyridoxal phosphate binding"/>
    <property type="evidence" value="ECO:0007669"/>
    <property type="project" value="TreeGrafter"/>
</dbReference>
<organism evidence="5 6">
    <name type="scientific">Hymenobacter lapidiphilus</name>
    <dbReference type="NCBI Taxonomy" id="2608003"/>
    <lineage>
        <taxon>Bacteria</taxon>
        <taxon>Pseudomonadati</taxon>
        <taxon>Bacteroidota</taxon>
        <taxon>Cytophagia</taxon>
        <taxon>Cytophagales</taxon>
        <taxon>Hymenobacteraceae</taxon>
        <taxon>Hymenobacter</taxon>
    </lineage>
</organism>
<dbReference type="RefSeq" id="WP_176909016.1">
    <property type="nucleotide sequence ID" value="NZ_JABKAU010000023.1"/>
</dbReference>
<gene>
    <name evidence="5" type="primary">rffA</name>
    <name evidence="5" type="synonym">fcnA</name>
    <name evidence="5" type="synonym">wecE</name>
    <name evidence="5" type="ORF">HW554_12900</name>
</gene>
<dbReference type="GO" id="GO:0019180">
    <property type="term" value="F:dTDP-4-amino-4,6-dideoxygalactose transaminase activity"/>
    <property type="evidence" value="ECO:0007669"/>
    <property type="project" value="UniProtKB-EC"/>
</dbReference>
<keyword evidence="6" id="KW-1185">Reference proteome</keyword>
<dbReference type="Gene3D" id="3.90.1150.10">
    <property type="entry name" value="Aspartate Aminotransferase, domain 1"/>
    <property type="match status" value="1"/>
</dbReference>
<name>A0A7Y7PR13_9BACT</name>
<feature type="active site" description="Proton acceptor" evidence="2">
    <location>
        <position position="191"/>
    </location>
</feature>
<comment type="caution">
    <text evidence="5">The sequence shown here is derived from an EMBL/GenBank/DDBJ whole genome shotgun (WGS) entry which is preliminary data.</text>
</comment>
<dbReference type="InterPro" id="IPR000653">
    <property type="entry name" value="DegT/StrS_aminotransferase"/>
</dbReference>
<reference evidence="5 6" key="1">
    <citation type="submission" date="2020-05" db="EMBL/GenBank/DDBJ databases">
        <title>Hymenobacter terrestris sp. nov. and Hymenobacter lapidiphilus sp. nov., isolated from regoliths in Antarctica.</title>
        <authorList>
            <person name="Sedlacek I."/>
            <person name="Pantucek R."/>
            <person name="Zeman M."/>
            <person name="Holochova P."/>
            <person name="Kralova S."/>
            <person name="Stankova E."/>
            <person name="Sedo O."/>
            <person name="Micenkova L."/>
            <person name="Svec P."/>
            <person name="Gupta V."/>
            <person name="Sood U."/>
            <person name="Korpole U.S."/>
            <person name="Lal R."/>
        </authorList>
    </citation>
    <scope>NUCLEOTIDE SEQUENCE [LARGE SCALE GENOMIC DNA]</scope>
    <source>
        <strain evidence="5 6">P5342</strain>
    </source>
</reference>
<dbReference type="SUPFAM" id="SSF53383">
    <property type="entry name" value="PLP-dependent transferases"/>
    <property type="match status" value="1"/>
</dbReference>
<keyword evidence="5" id="KW-0032">Aminotransferase</keyword>
<dbReference type="PANTHER" id="PTHR30244">
    <property type="entry name" value="TRANSAMINASE"/>
    <property type="match status" value="1"/>
</dbReference>
<evidence type="ECO:0000256" key="4">
    <source>
        <dbReference type="RuleBase" id="RU004508"/>
    </source>
</evidence>
<dbReference type="Gene3D" id="3.40.640.10">
    <property type="entry name" value="Type I PLP-dependent aspartate aminotransferase-like (Major domain)"/>
    <property type="match status" value="1"/>
</dbReference>
<evidence type="ECO:0000256" key="2">
    <source>
        <dbReference type="PIRSR" id="PIRSR000390-1"/>
    </source>
</evidence>
<dbReference type="InterPro" id="IPR015421">
    <property type="entry name" value="PyrdxlP-dep_Trfase_major"/>
</dbReference>
<feature type="modified residue" description="N6-(pyridoxal phosphate)lysine" evidence="3">
    <location>
        <position position="191"/>
    </location>
</feature>
<dbReference type="AlphaFoldDB" id="A0A7Y7PR13"/>
<evidence type="ECO:0000313" key="5">
    <source>
        <dbReference type="EMBL" id="NVO32117.1"/>
    </source>
</evidence>
<dbReference type="InterPro" id="IPR012749">
    <property type="entry name" value="WecE-like"/>
</dbReference>
<dbReference type="InterPro" id="IPR015422">
    <property type="entry name" value="PyrdxlP-dep_Trfase_small"/>
</dbReference>
<evidence type="ECO:0000256" key="3">
    <source>
        <dbReference type="PIRSR" id="PIRSR000390-2"/>
    </source>
</evidence>
<dbReference type="NCBIfam" id="NF008687">
    <property type="entry name" value="PRK11706.1"/>
    <property type="match status" value="1"/>
</dbReference>
<dbReference type="NCBIfam" id="TIGR02379">
    <property type="entry name" value="ECA_wecE"/>
    <property type="match status" value="1"/>
</dbReference>
<sequence>MLPAPLPPDFIPFNRPHLAGPELDYIRQAVAAGKLSGNGEFTRRCQQFFEQQYGINKALLTTSGTAALEMAALLLDIQPGDEVIVPSYTFTSTANAFVLRGARIIFVDSHPEHPNLDVAQLELLITARTRAMVVVHYGGHPPADLPALLALAERYNLWVVEDAAQAIEARYHDRPLGTFGHLAAFSFHETKNLSAGEGGLLAVNDPRLAERAEIIWEKGTNRAAFARGEAARYEWVDIGSSFLPSELNAAYLWAQLEARATIQRRRQQQWQFYATALAPLAAAGTLRLLPAIPDAQPNWHLFALLCRSEAERDALLAHLRQRHILAVFHYLPLHRSPYYAPRHDGRPLPHADRFSRTLLRLPLYHELQPEQQQRIVGAVKGFYSMNT</sequence>
<keyword evidence="5" id="KW-0808">Transferase</keyword>
<dbReference type="InterPro" id="IPR015424">
    <property type="entry name" value="PyrdxlP-dep_Trfase"/>
</dbReference>
<accession>A0A7Y7PR13</accession>
<dbReference type="PANTHER" id="PTHR30244:SF34">
    <property type="entry name" value="DTDP-4-AMINO-4,6-DIDEOXYGALACTOSE TRANSAMINASE"/>
    <property type="match status" value="1"/>
</dbReference>